<dbReference type="Proteomes" id="UP000494115">
    <property type="component" value="Unassembled WGS sequence"/>
</dbReference>
<protein>
    <submittedName>
        <fullName evidence="1">Uncharacterized protein</fullName>
    </submittedName>
</protein>
<proteinExistence type="predicted"/>
<name>A0A6S7B3I5_9BURK</name>
<dbReference type="EMBL" id="CADIKM010000008">
    <property type="protein sequence ID" value="CAB3786495.1"/>
    <property type="molecule type" value="Genomic_DNA"/>
</dbReference>
<dbReference type="AlphaFoldDB" id="A0A6S7B3I5"/>
<keyword evidence="2" id="KW-1185">Reference proteome</keyword>
<accession>A0A6S7B3I5</accession>
<gene>
    <name evidence="1" type="ORF">LMG28138_02235</name>
</gene>
<dbReference type="RefSeq" id="WP_175104827.1">
    <property type="nucleotide sequence ID" value="NZ_CADIKM010000008.1"/>
</dbReference>
<evidence type="ECO:0000313" key="1">
    <source>
        <dbReference type="EMBL" id="CAB3786495.1"/>
    </source>
</evidence>
<dbReference type="Pfam" id="PF07963">
    <property type="entry name" value="N_methyl"/>
    <property type="match status" value="1"/>
</dbReference>
<organism evidence="1 2">
    <name type="scientific">Pararobbsia alpina</name>
    <dbReference type="NCBI Taxonomy" id="621374"/>
    <lineage>
        <taxon>Bacteria</taxon>
        <taxon>Pseudomonadati</taxon>
        <taxon>Pseudomonadota</taxon>
        <taxon>Betaproteobacteria</taxon>
        <taxon>Burkholderiales</taxon>
        <taxon>Burkholderiaceae</taxon>
        <taxon>Pararobbsia</taxon>
    </lineage>
</organism>
<evidence type="ECO:0000313" key="2">
    <source>
        <dbReference type="Proteomes" id="UP000494115"/>
    </source>
</evidence>
<sequence>MRRSSKGCSGSSLLEVLIALSLSAVIALGALSAQTQALRLMRTALEYRHAAWLADAAAEALRSGMPREVVRREWDRRVRLALPNGRFDIERYAEEVDVLEVTWLVDRSPKVTSCRGGLACIRIAVARQAEVRRPIGRHRSAQAEGIR</sequence>
<dbReference type="InterPro" id="IPR012902">
    <property type="entry name" value="N_methyl_site"/>
</dbReference>
<reference evidence="1 2" key="1">
    <citation type="submission" date="2020-04" db="EMBL/GenBank/DDBJ databases">
        <authorList>
            <person name="De Canck E."/>
        </authorList>
    </citation>
    <scope>NUCLEOTIDE SEQUENCE [LARGE SCALE GENOMIC DNA]</scope>
    <source>
        <strain evidence="1 2">LMG 28138</strain>
    </source>
</reference>